<reference evidence="9 10" key="1">
    <citation type="submission" date="2019-01" db="EMBL/GenBank/DDBJ databases">
        <title>Ktedonosporobacter rubrisoli SCAWS-G2.</title>
        <authorList>
            <person name="Huang Y."/>
            <person name="Yan B."/>
        </authorList>
    </citation>
    <scope>NUCLEOTIDE SEQUENCE [LARGE SCALE GENOMIC DNA]</scope>
    <source>
        <strain evidence="9 10">SCAWS-G2</strain>
    </source>
</reference>
<dbReference type="KEGG" id="kbs:EPA93_24525"/>
<dbReference type="PRINTS" id="PR00599">
    <property type="entry name" value="MAPEPTIDASE"/>
</dbReference>
<feature type="binding site" evidence="6">
    <location>
        <position position="282"/>
    </location>
    <ligand>
        <name>a divalent metal cation</name>
        <dbReference type="ChEBI" id="CHEBI:60240"/>
        <label>2</label>
        <note>catalytic</note>
    </ligand>
</feature>
<gene>
    <name evidence="6 9" type="primary">map</name>
    <name evidence="9" type="ORF">EPA93_24525</name>
</gene>
<dbReference type="InterPro" id="IPR001714">
    <property type="entry name" value="Pept_M24_MAP"/>
</dbReference>
<feature type="binding site" evidence="6">
    <location>
        <position position="251"/>
    </location>
    <ligand>
        <name>a divalent metal cation</name>
        <dbReference type="ChEBI" id="CHEBI:60240"/>
        <label>2</label>
        <note>catalytic</note>
    </ligand>
</feature>
<evidence type="ECO:0000313" key="10">
    <source>
        <dbReference type="Proteomes" id="UP000290365"/>
    </source>
</evidence>
<organism evidence="9 10">
    <name type="scientific">Ktedonosporobacter rubrisoli</name>
    <dbReference type="NCBI Taxonomy" id="2509675"/>
    <lineage>
        <taxon>Bacteria</taxon>
        <taxon>Bacillati</taxon>
        <taxon>Chloroflexota</taxon>
        <taxon>Ktedonobacteria</taxon>
        <taxon>Ktedonobacterales</taxon>
        <taxon>Ktedonosporobacteraceae</taxon>
        <taxon>Ktedonosporobacter</taxon>
    </lineage>
</organism>
<keyword evidence="4 6" id="KW-0479">Metal-binding</keyword>
<dbReference type="CDD" id="cd01086">
    <property type="entry name" value="MetAP1"/>
    <property type="match status" value="1"/>
</dbReference>
<accession>A0A4P6JVI6</accession>
<keyword evidence="5 6" id="KW-0378">Hydrolase</keyword>
<evidence type="ECO:0000256" key="6">
    <source>
        <dbReference type="HAMAP-Rule" id="MF_01974"/>
    </source>
</evidence>
<feature type="domain" description="Peptidase M24" evidence="8">
    <location>
        <begin position="61"/>
        <end position="288"/>
    </location>
</feature>
<feature type="binding site" evidence="6">
    <location>
        <position position="218"/>
    </location>
    <ligand>
        <name>a divalent metal cation</name>
        <dbReference type="ChEBI" id="CHEBI:60240"/>
        <label>2</label>
        <note>catalytic</note>
    </ligand>
</feature>
<feature type="binding site" evidence="6">
    <location>
        <position position="144"/>
    </location>
    <ligand>
        <name>a divalent metal cation</name>
        <dbReference type="ChEBI" id="CHEBI:60240"/>
        <label>1</label>
    </ligand>
</feature>
<feature type="binding site" evidence="6">
    <location>
        <position position="155"/>
    </location>
    <ligand>
        <name>a divalent metal cation</name>
        <dbReference type="ChEBI" id="CHEBI:60240"/>
        <label>1</label>
    </ligand>
</feature>
<dbReference type="Proteomes" id="UP000290365">
    <property type="component" value="Chromosome"/>
</dbReference>
<dbReference type="OrthoDB" id="9802055at2"/>
<sequence length="298" mass="31883">MCLRGACGGLGLVFCVDRSLGSPFAKQNPDGILQELISSGCLKIYVKEINNLVATTEEEREGLRRANRATAKLLQDLAKLARPGVTTGDLNDYAMDYIAQLGATPVFATEEGFPGCINTSVNDVAVHGVPGKQKLKIGDVLSIDAGMLLDGYAGDSTITVAIGKINPKHQRLIEIAREAMMAGIQAARPGKRIGDIGYAIQKVAWSHGYDVVREYIGHGLGHVMHERPDVPNVGRAGTGPVMPEGLVITIEPTLVEKSARMRVDADGWSVRTRDGGWAAQFEHTVIVSQQGAEILSTL</sequence>
<dbReference type="PROSITE" id="PS00680">
    <property type="entry name" value="MAP_1"/>
    <property type="match status" value="1"/>
</dbReference>
<evidence type="ECO:0000256" key="7">
    <source>
        <dbReference type="RuleBase" id="RU003653"/>
    </source>
</evidence>
<dbReference type="SUPFAM" id="SSF55920">
    <property type="entry name" value="Creatinase/aminopeptidase"/>
    <property type="match status" value="1"/>
</dbReference>
<comment type="similarity">
    <text evidence="6">Belongs to the peptidase M24A family. Methionine aminopeptidase type 1 subfamily.</text>
</comment>
<dbReference type="GO" id="GO:0006508">
    <property type="term" value="P:proteolysis"/>
    <property type="evidence" value="ECO:0007669"/>
    <property type="project" value="UniProtKB-KW"/>
</dbReference>
<evidence type="ECO:0000256" key="4">
    <source>
        <dbReference type="ARBA" id="ARBA00022723"/>
    </source>
</evidence>
<dbReference type="InterPro" id="IPR000994">
    <property type="entry name" value="Pept_M24"/>
</dbReference>
<dbReference type="InterPro" id="IPR036005">
    <property type="entry name" value="Creatinase/aminopeptidase-like"/>
</dbReference>
<protein>
    <recommendedName>
        <fullName evidence="6 7">Methionine aminopeptidase</fullName>
        <shortName evidence="6">MAP</shortName>
        <shortName evidence="6">MetAP</shortName>
        <ecNumber evidence="6 7">3.4.11.18</ecNumber>
    </recommendedName>
    <alternativeName>
        <fullName evidence="6">Peptidase M</fullName>
    </alternativeName>
</protein>
<dbReference type="Gene3D" id="3.90.230.10">
    <property type="entry name" value="Creatinase/methionine aminopeptidase superfamily"/>
    <property type="match status" value="1"/>
</dbReference>
<dbReference type="GO" id="GO:0005829">
    <property type="term" value="C:cytosol"/>
    <property type="evidence" value="ECO:0007669"/>
    <property type="project" value="TreeGrafter"/>
</dbReference>
<dbReference type="GO" id="GO:0070006">
    <property type="term" value="F:metalloaminopeptidase activity"/>
    <property type="evidence" value="ECO:0007669"/>
    <property type="project" value="UniProtKB-UniRule"/>
</dbReference>
<dbReference type="InterPro" id="IPR002467">
    <property type="entry name" value="Pept_M24A_MAP1"/>
</dbReference>
<dbReference type="GO" id="GO:0046872">
    <property type="term" value="F:metal ion binding"/>
    <property type="evidence" value="ECO:0007669"/>
    <property type="project" value="UniProtKB-UniRule"/>
</dbReference>
<dbReference type="EC" id="3.4.11.18" evidence="6 7"/>
<dbReference type="HAMAP" id="MF_01974">
    <property type="entry name" value="MetAP_1"/>
    <property type="match status" value="1"/>
</dbReference>
<evidence type="ECO:0000256" key="5">
    <source>
        <dbReference type="ARBA" id="ARBA00022801"/>
    </source>
</evidence>
<dbReference type="NCBIfam" id="TIGR00500">
    <property type="entry name" value="met_pdase_I"/>
    <property type="match status" value="1"/>
</dbReference>
<feature type="binding site" evidence="6">
    <location>
        <position position="282"/>
    </location>
    <ligand>
        <name>a divalent metal cation</name>
        <dbReference type="ChEBI" id="CHEBI:60240"/>
        <label>1</label>
    </ligand>
</feature>
<evidence type="ECO:0000256" key="1">
    <source>
        <dbReference type="ARBA" id="ARBA00002521"/>
    </source>
</evidence>
<dbReference type="Pfam" id="PF00557">
    <property type="entry name" value="Peptidase_M24"/>
    <property type="match status" value="1"/>
</dbReference>
<name>A0A4P6JVI6_KTERU</name>
<dbReference type="PANTHER" id="PTHR43330:SF27">
    <property type="entry name" value="METHIONINE AMINOPEPTIDASE"/>
    <property type="match status" value="1"/>
</dbReference>
<keyword evidence="10" id="KW-1185">Reference proteome</keyword>
<feature type="binding site" evidence="6">
    <location>
        <position position="155"/>
    </location>
    <ligand>
        <name>a divalent metal cation</name>
        <dbReference type="ChEBI" id="CHEBI:60240"/>
        <label>2</label>
        <note>catalytic</note>
    </ligand>
</feature>
<evidence type="ECO:0000256" key="2">
    <source>
        <dbReference type="ARBA" id="ARBA00022438"/>
    </source>
</evidence>
<feature type="binding site" evidence="6">
    <location>
        <position position="225"/>
    </location>
    <ligand>
        <name>substrate</name>
    </ligand>
</feature>
<keyword evidence="3 6" id="KW-0645">Protease</keyword>
<dbReference type="EMBL" id="CP035758">
    <property type="protein sequence ID" value="QBD78976.1"/>
    <property type="molecule type" value="Genomic_DNA"/>
</dbReference>
<evidence type="ECO:0000259" key="8">
    <source>
        <dbReference type="Pfam" id="PF00557"/>
    </source>
</evidence>
<keyword evidence="2 6" id="KW-0031">Aminopeptidase</keyword>
<proteinExistence type="inferred from homology"/>
<dbReference type="GO" id="GO:0004239">
    <property type="term" value="F:initiator methionyl aminopeptidase activity"/>
    <property type="evidence" value="ECO:0007669"/>
    <property type="project" value="UniProtKB-UniRule"/>
</dbReference>
<comment type="function">
    <text evidence="1 6">Removes the N-terminal methionine from nascent proteins. The N-terminal methionine is often cleaved when the second residue in the primary sequence is small and uncharged (Met-Ala-, Cys, Gly, Pro, Ser, Thr, or Val). Requires deformylation of the N(alpha)-formylated initiator methionine before it can be hydrolyzed.</text>
</comment>
<comment type="subunit">
    <text evidence="6">Monomer.</text>
</comment>
<dbReference type="PANTHER" id="PTHR43330">
    <property type="entry name" value="METHIONINE AMINOPEPTIDASE"/>
    <property type="match status" value="1"/>
</dbReference>
<evidence type="ECO:0000313" key="9">
    <source>
        <dbReference type="EMBL" id="QBD78976.1"/>
    </source>
</evidence>
<comment type="cofactor">
    <cofactor evidence="6">
        <name>Co(2+)</name>
        <dbReference type="ChEBI" id="CHEBI:48828"/>
    </cofactor>
    <cofactor evidence="6">
        <name>Zn(2+)</name>
        <dbReference type="ChEBI" id="CHEBI:29105"/>
    </cofactor>
    <cofactor evidence="6">
        <name>Mn(2+)</name>
        <dbReference type="ChEBI" id="CHEBI:29035"/>
    </cofactor>
    <cofactor evidence="6">
        <name>Fe(2+)</name>
        <dbReference type="ChEBI" id="CHEBI:29033"/>
    </cofactor>
    <text evidence="6">Binds 2 divalent metal cations per subunit. Has a high-affinity and a low affinity metal-binding site. The true nature of the physiological cofactor is under debate. The enzyme is active with cobalt, zinc, manganese or divalent iron ions. Most likely, methionine aminopeptidases function as mononuclear Fe(2+)-metalloproteases under physiological conditions, and the catalytically relevant metal-binding site has been assigned to the histidine-containing high-affinity site.</text>
</comment>
<dbReference type="AlphaFoldDB" id="A0A4P6JVI6"/>
<feature type="binding site" evidence="6">
    <location>
        <position position="127"/>
    </location>
    <ligand>
        <name>substrate</name>
    </ligand>
</feature>
<evidence type="ECO:0000256" key="3">
    <source>
        <dbReference type="ARBA" id="ARBA00022670"/>
    </source>
</evidence>
<comment type="catalytic activity">
    <reaction evidence="6 7">
        <text>Release of N-terminal amino acids, preferentially methionine, from peptides and arylamides.</text>
        <dbReference type="EC" id="3.4.11.18"/>
    </reaction>
</comment>